<dbReference type="OrthoDB" id="199574at2759"/>
<organism evidence="2 3">
    <name type="scientific">Paragonimus heterotremus</name>
    <dbReference type="NCBI Taxonomy" id="100268"/>
    <lineage>
        <taxon>Eukaryota</taxon>
        <taxon>Metazoa</taxon>
        <taxon>Spiralia</taxon>
        <taxon>Lophotrochozoa</taxon>
        <taxon>Platyhelminthes</taxon>
        <taxon>Trematoda</taxon>
        <taxon>Digenea</taxon>
        <taxon>Plagiorchiida</taxon>
        <taxon>Troglotremata</taxon>
        <taxon>Troglotrematidae</taxon>
        <taxon>Paragonimus</taxon>
    </lineage>
</organism>
<dbReference type="PANTHER" id="PTHR12436">
    <property type="entry name" value="80 KDA MCM3-ASSOCIATED PROTEIN"/>
    <property type="match status" value="1"/>
</dbReference>
<proteinExistence type="predicted"/>
<name>A0A8J4X194_9TREM</name>
<dbReference type="Gene3D" id="1.25.40.990">
    <property type="match status" value="1"/>
</dbReference>
<dbReference type="PANTHER" id="PTHR12436:SF4">
    <property type="entry name" value="LEUKOCYTE RECEPTOR CLUSTER MEMBER 8"/>
    <property type="match status" value="1"/>
</dbReference>
<comment type="caution">
    <text evidence="2">The sequence shown here is derived from an EMBL/GenBank/DDBJ whole genome shotgun (WGS) entry which is preliminary data.</text>
</comment>
<sequence length="231" mass="27099">MLLGLADERDELSVDFDACQIVGTMQELEKPYLRLTRAPEAHEVRPLSVLKQSLEHVKQRWIEKSDYHWACEQFKSIRQDLTVQGIEDEFAVSVYEAHADAALDAGDFEEFHQCQSQLLRLYKEGMASTRFLEFTAYRLLYYIFTLDLLGINTIMAGLRPTHKSNPCIRFALNVRSAWSLHNYRRFSRYVCPSADASEQPPLRCSRVIHWFLDRERRDSLKIIFKVWVVYS</sequence>
<dbReference type="InterPro" id="IPR045107">
    <property type="entry name" value="SAC3/GANP/THP3"/>
</dbReference>
<dbReference type="EMBL" id="LUCH01001454">
    <property type="protein sequence ID" value="KAF5403042.1"/>
    <property type="molecule type" value="Genomic_DNA"/>
</dbReference>
<dbReference type="AlphaFoldDB" id="A0A8J4X194"/>
<feature type="domain" description="SAC3/GANP/THP3 conserved" evidence="1">
    <location>
        <begin position="37"/>
        <end position="222"/>
    </location>
</feature>
<dbReference type="InterPro" id="IPR005062">
    <property type="entry name" value="SAC3/GANP/THP3_conserved"/>
</dbReference>
<protein>
    <recommendedName>
        <fullName evidence="1">SAC3/GANP/THP3 conserved domain-containing protein</fullName>
    </recommendedName>
</protein>
<evidence type="ECO:0000259" key="1">
    <source>
        <dbReference type="Pfam" id="PF03399"/>
    </source>
</evidence>
<evidence type="ECO:0000313" key="2">
    <source>
        <dbReference type="EMBL" id="KAF5403042.1"/>
    </source>
</evidence>
<dbReference type="Proteomes" id="UP000748531">
    <property type="component" value="Unassembled WGS sequence"/>
</dbReference>
<keyword evidence="3" id="KW-1185">Reference proteome</keyword>
<reference evidence="2" key="1">
    <citation type="submission" date="2019-05" db="EMBL/GenBank/DDBJ databases">
        <title>Annotation for the trematode Paragonimus heterotremus.</title>
        <authorList>
            <person name="Choi Y.-J."/>
        </authorList>
    </citation>
    <scope>NUCLEOTIDE SEQUENCE</scope>
    <source>
        <strain evidence="2">LC</strain>
    </source>
</reference>
<accession>A0A8J4X194</accession>
<dbReference type="Pfam" id="PF03399">
    <property type="entry name" value="SAC3_GANP"/>
    <property type="match status" value="1"/>
</dbReference>
<gene>
    <name evidence="2" type="ORF">PHET_03662</name>
</gene>
<dbReference type="GO" id="GO:0005634">
    <property type="term" value="C:nucleus"/>
    <property type="evidence" value="ECO:0007669"/>
    <property type="project" value="TreeGrafter"/>
</dbReference>
<evidence type="ECO:0000313" key="3">
    <source>
        <dbReference type="Proteomes" id="UP000748531"/>
    </source>
</evidence>